<keyword evidence="4" id="KW-0812">Transmembrane</keyword>
<protein>
    <submittedName>
        <fullName evidence="5">Type IV pilus assembly protein PilA</fullName>
    </submittedName>
</protein>
<gene>
    <name evidence="5" type="ORF">SAMN06297164_3083</name>
</gene>
<keyword evidence="3" id="KW-0281">Fimbrium</keyword>
<evidence type="ECO:0000313" key="5">
    <source>
        <dbReference type="EMBL" id="SOD21003.1"/>
    </source>
</evidence>
<dbReference type="PANTHER" id="PTHR30093:SF34">
    <property type="entry name" value="PREPILIN PEPTIDASE-DEPENDENT PROTEIN D"/>
    <property type="match status" value="1"/>
</dbReference>
<dbReference type="InterPro" id="IPR045584">
    <property type="entry name" value="Pilin-like"/>
</dbReference>
<organism evidence="5 6">
    <name type="scientific">Nitrosomonas ureae</name>
    <dbReference type="NCBI Taxonomy" id="44577"/>
    <lineage>
        <taxon>Bacteria</taxon>
        <taxon>Pseudomonadati</taxon>
        <taxon>Pseudomonadota</taxon>
        <taxon>Betaproteobacteria</taxon>
        <taxon>Nitrosomonadales</taxon>
        <taxon>Nitrosomonadaceae</taxon>
        <taxon>Nitrosomonas</taxon>
    </lineage>
</organism>
<evidence type="ECO:0000256" key="2">
    <source>
        <dbReference type="ARBA" id="ARBA00022481"/>
    </source>
</evidence>
<dbReference type="PROSITE" id="PS00409">
    <property type="entry name" value="PROKAR_NTER_METHYL"/>
    <property type="match status" value="1"/>
</dbReference>
<evidence type="ECO:0000256" key="3">
    <source>
        <dbReference type="RuleBase" id="RU000389"/>
    </source>
</evidence>
<name>A0A286AGH3_9PROT</name>
<comment type="similarity">
    <text evidence="1 3">Belongs to the N-Me-Phe pilin family.</text>
</comment>
<dbReference type="Gene3D" id="3.30.700.10">
    <property type="entry name" value="Glycoprotein, Type 4 Pilin"/>
    <property type="match status" value="1"/>
</dbReference>
<dbReference type="Proteomes" id="UP000219335">
    <property type="component" value="Unassembled WGS sequence"/>
</dbReference>
<proteinExistence type="inferred from homology"/>
<dbReference type="InterPro" id="IPR001082">
    <property type="entry name" value="Pilin"/>
</dbReference>
<dbReference type="NCBIfam" id="TIGR02532">
    <property type="entry name" value="IV_pilin_GFxxxE"/>
    <property type="match status" value="1"/>
</dbReference>
<evidence type="ECO:0000256" key="1">
    <source>
        <dbReference type="ARBA" id="ARBA00005233"/>
    </source>
</evidence>
<keyword evidence="2" id="KW-0488">Methylation</keyword>
<feature type="transmembrane region" description="Helical" evidence="4">
    <location>
        <begin position="7"/>
        <end position="31"/>
    </location>
</feature>
<dbReference type="PANTHER" id="PTHR30093">
    <property type="entry name" value="GENERAL SECRETION PATHWAY PROTEIN G"/>
    <property type="match status" value="1"/>
</dbReference>
<dbReference type="GO" id="GO:0043107">
    <property type="term" value="P:type IV pilus-dependent motility"/>
    <property type="evidence" value="ECO:0007669"/>
    <property type="project" value="TreeGrafter"/>
</dbReference>
<dbReference type="Pfam" id="PF07963">
    <property type="entry name" value="N_methyl"/>
    <property type="match status" value="1"/>
</dbReference>
<evidence type="ECO:0000256" key="4">
    <source>
        <dbReference type="SAM" id="Phobius"/>
    </source>
</evidence>
<dbReference type="GO" id="GO:0007155">
    <property type="term" value="P:cell adhesion"/>
    <property type="evidence" value="ECO:0007669"/>
    <property type="project" value="InterPro"/>
</dbReference>
<dbReference type="Pfam" id="PF00114">
    <property type="entry name" value="Pilin"/>
    <property type="match status" value="1"/>
</dbReference>
<keyword evidence="4" id="KW-0472">Membrane</keyword>
<reference evidence="5 6" key="1">
    <citation type="submission" date="2017-09" db="EMBL/GenBank/DDBJ databases">
        <authorList>
            <person name="Ehlers B."/>
            <person name="Leendertz F.H."/>
        </authorList>
    </citation>
    <scope>NUCLEOTIDE SEQUENCE [LARGE SCALE GENOMIC DNA]</scope>
    <source>
        <strain evidence="5 6">Nm42</strain>
    </source>
</reference>
<sequence length="148" mass="15194">MQHTQKGFTLIELMIVVAIIGILAAVAVPAYQTYTMKARFSEVVSATAPFKTSVETCIQTGNCRNGAAVAVPASGILRQATEAIDNAAASATGVTGAITIDAAGVITATARNTLGFAGNETYTLTPTIDPNGSVIWARGGTCQAVNWC</sequence>
<keyword evidence="4" id="KW-1133">Transmembrane helix</keyword>
<evidence type="ECO:0000313" key="6">
    <source>
        <dbReference type="Proteomes" id="UP000219335"/>
    </source>
</evidence>
<accession>A0A286AGH3</accession>
<dbReference type="AlphaFoldDB" id="A0A286AGH3"/>
<dbReference type="GO" id="GO:0044096">
    <property type="term" value="C:type IV pilus"/>
    <property type="evidence" value="ECO:0007669"/>
    <property type="project" value="TreeGrafter"/>
</dbReference>
<dbReference type="EMBL" id="OCMU01000002">
    <property type="protein sequence ID" value="SOD21003.1"/>
    <property type="molecule type" value="Genomic_DNA"/>
</dbReference>
<dbReference type="SUPFAM" id="SSF54523">
    <property type="entry name" value="Pili subunits"/>
    <property type="match status" value="1"/>
</dbReference>
<dbReference type="RefSeq" id="WP_097106816.1">
    <property type="nucleotide sequence ID" value="NZ_OCMU01000002.1"/>
</dbReference>
<dbReference type="InterPro" id="IPR012902">
    <property type="entry name" value="N_methyl_site"/>
</dbReference>